<reference evidence="2" key="1">
    <citation type="submission" date="2022-04" db="EMBL/GenBank/DDBJ databases">
        <title>A functionally conserved STORR gene fusion in Papaver species that diverged 16.8 million years ago.</title>
        <authorList>
            <person name="Catania T."/>
        </authorList>
    </citation>
    <scope>NUCLEOTIDE SEQUENCE</scope>
    <source>
        <strain evidence="2">S-188037</strain>
    </source>
</reference>
<dbReference type="SMART" id="SM01037">
    <property type="entry name" value="Bet_v_1"/>
    <property type="match status" value="1"/>
</dbReference>
<dbReference type="InterPro" id="IPR051761">
    <property type="entry name" value="MLP-like_ligand-binding"/>
</dbReference>
<evidence type="ECO:0000259" key="1">
    <source>
        <dbReference type="SMART" id="SM01037"/>
    </source>
</evidence>
<dbReference type="EMBL" id="JAJJMB010011750">
    <property type="protein sequence ID" value="KAI3900116.1"/>
    <property type="molecule type" value="Genomic_DNA"/>
</dbReference>
<dbReference type="Proteomes" id="UP001202328">
    <property type="component" value="Unassembled WGS sequence"/>
</dbReference>
<dbReference type="SUPFAM" id="SSF55961">
    <property type="entry name" value="Bet v1-like"/>
    <property type="match status" value="1"/>
</dbReference>
<organism evidence="2 3">
    <name type="scientific">Papaver atlanticum</name>
    <dbReference type="NCBI Taxonomy" id="357466"/>
    <lineage>
        <taxon>Eukaryota</taxon>
        <taxon>Viridiplantae</taxon>
        <taxon>Streptophyta</taxon>
        <taxon>Embryophyta</taxon>
        <taxon>Tracheophyta</taxon>
        <taxon>Spermatophyta</taxon>
        <taxon>Magnoliopsida</taxon>
        <taxon>Ranunculales</taxon>
        <taxon>Papaveraceae</taxon>
        <taxon>Papaveroideae</taxon>
        <taxon>Papaver</taxon>
    </lineage>
</organism>
<dbReference type="AlphaFoldDB" id="A0AAD4SD77"/>
<evidence type="ECO:0000313" key="3">
    <source>
        <dbReference type="Proteomes" id="UP001202328"/>
    </source>
</evidence>
<gene>
    <name evidence="2" type="ORF">MKW98_001016</name>
</gene>
<dbReference type="Pfam" id="PF00407">
    <property type="entry name" value="Bet_v_1"/>
    <property type="match status" value="1"/>
</dbReference>
<protein>
    <recommendedName>
        <fullName evidence="1">Bet v I/Major latex protein domain-containing protein</fullName>
    </recommendedName>
</protein>
<dbReference type="InterPro" id="IPR000916">
    <property type="entry name" value="Bet_v_I/MLP"/>
</dbReference>
<evidence type="ECO:0000313" key="2">
    <source>
        <dbReference type="EMBL" id="KAI3900116.1"/>
    </source>
</evidence>
<name>A0AAD4SD77_9MAGN</name>
<dbReference type="Gene3D" id="3.30.530.20">
    <property type="match status" value="1"/>
</dbReference>
<dbReference type="PANTHER" id="PTHR31907">
    <property type="entry name" value="MLP-LIKE PROTEIN 423"/>
    <property type="match status" value="1"/>
</dbReference>
<dbReference type="GO" id="GO:0006952">
    <property type="term" value="P:defense response"/>
    <property type="evidence" value="ECO:0007669"/>
    <property type="project" value="InterPro"/>
</dbReference>
<feature type="domain" description="Bet v I/Major latex protein" evidence="1">
    <location>
        <begin position="5"/>
        <end position="119"/>
    </location>
</feature>
<accession>A0AAD4SD77</accession>
<sequence>MVVSGVAGTLDLVVEIRSSADMFWESLKTWSAIFPETITYSVIGGDLLKLYNSYEPQLKVAPSDHKVFDEEDEKVEKRGGTVKWSVKYEKVNEMVPEPYMIKEMIYKTLVKLDEYILAKQKEVTSDN</sequence>
<proteinExistence type="predicted"/>
<comment type="caution">
    <text evidence="2">The sequence shown here is derived from an EMBL/GenBank/DDBJ whole genome shotgun (WGS) entry which is preliminary data.</text>
</comment>
<dbReference type="InterPro" id="IPR023393">
    <property type="entry name" value="START-like_dom_sf"/>
</dbReference>
<keyword evidence="3" id="KW-1185">Reference proteome</keyword>